<evidence type="ECO:0000313" key="7">
    <source>
        <dbReference type="EMBL" id="KEQ33798.1"/>
    </source>
</evidence>
<evidence type="ECO:0000256" key="5">
    <source>
        <dbReference type="ARBA" id="ARBA00023136"/>
    </source>
</evidence>
<evidence type="ECO:0000256" key="3">
    <source>
        <dbReference type="ARBA" id="ARBA00022692"/>
    </source>
</evidence>
<dbReference type="RefSeq" id="WP_042901747.1">
    <property type="nucleotide sequence ID" value="NZ_JPFU01000015.1"/>
</dbReference>
<keyword evidence="5 6" id="KW-0472">Membrane</keyword>
<evidence type="ECO:0000256" key="2">
    <source>
        <dbReference type="ARBA" id="ARBA00022475"/>
    </source>
</evidence>
<keyword evidence="2" id="KW-1003">Cell membrane</keyword>
<dbReference type="Gene3D" id="1.20.1250.20">
    <property type="entry name" value="MFS general substrate transporter like domains"/>
    <property type="match status" value="1"/>
</dbReference>
<feature type="transmembrane region" description="Helical" evidence="6">
    <location>
        <begin position="261"/>
        <end position="283"/>
    </location>
</feature>
<evidence type="ECO:0000256" key="6">
    <source>
        <dbReference type="SAM" id="Phobius"/>
    </source>
</evidence>
<dbReference type="InterPro" id="IPR036259">
    <property type="entry name" value="MFS_trans_sf"/>
</dbReference>
<comment type="caution">
    <text evidence="7">The sequence shown here is derived from an EMBL/GenBank/DDBJ whole genome shotgun (WGS) entry which is preliminary data.</text>
</comment>
<keyword evidence="3 6" id="KW-0812">Transmembrane</keyword>
<protein>
    <submittedName>
        <fullName evidence="7">Putative membrane protein</fullName>
    </submittedName>
</protein>
<proteinExistence type="predicted"/>
<feature type="transmembrane region" description="Helical" evidence="6">
    <location>
        <begin position="387"/>
        <end position="404"/>
    </location>
</feature>
<dbReference type="PANTHER" id="PTHR23513:SF6">
    <property type="entry name" value="MAJOR FACILITATOR SUPERFAMILY ASSOCIATED DOMAIN-CONTAINING PROTEIN"/>
    <property type="match status" value="1"/>
</dbReference>
<dbReference type="AlphaFoldDB" id="A0A081PSX5"/>
<evidence type="ECO:0000256" key="4">
    <source>
        <dbReference type="ARBA" id="ARBA00022989"/>
    </source>
</evidence>
<feature type="transmembrane region" description="Helical" evidence="6">
    <location>
        <begin position="361"/>
        <end position="381"/>
    </location>
</feature>
<comment type="subcellular location">
    <subcellularLocation>
        <location evidence="1">Cell membrane</location>
        <topology evidence="1">Multi-pass membrane protein</topology>
    </subcellularLocation>
</comment>
<feature type="transmembrane region" description="Helical" evidence="6">
    <location>
        <begin position="169"/>
        <end position="188"/>
    </location>
</feature>
<feature type="transmembrane region" description="Helical" evidence="6">
    <location>
        <begin position="234"/>
        <end position="255"/>
    </location>
</feature>
<dbReference type="Proteomes" id="UP000028090">
    <property type="component" value="Unassembled WGS sequence"/>
</dbReference>
<dbReference type="GO" id="GO:0005886">
    <property type="term" value="C:plasma membrane"/>
    <property type="evidence" value="ECO:0007669"/>
    <property type="project" value="UniProtKB-SubCell"/>
</dbReference>
<feature type="transmembrane region" description="Helical" evidence="6">
    <location>
        <begin position="43"/>
        <end position="64"/>
    </location>
</feature>
<accession>A0A081PSX5</accession>
<name>A0A081PSX5_STRMT</name>
<dbReference type="OrthoDB" id="2293709at2"/>
<dbReference type="EMBL" id="JPFU01000015">
    <property type="protein sequence ID" value="KEQ33798.1"/>
    <property type="molecule type" value="Genomic_DNA"/>
</dbReference>
<organism evidence="7 8">
    <name type="scientific">Streptococcus mitis</name>
    <dbReference type="NCBI Taxonomy" id="28037"/>
    <lineage>
        <taxon>Bacteria</taxon>
        <taxon>Bacillati</taxon>
        <taxon>Bacillota</taxon>
        <taxon>Bacilli</taxon>
        <taxon>Lactobacillales</taxon>
        <taxon>Streptococcaceae</taxon>
        <taxon>Streptococcus</taxon>
        <taxon>Streptococcus mitis group</taxon>
    </lineage>
</organism>
<keyword evidence="4 6" id="KW-1133">Transmembrane helix</keyword>
<feature type="transmembrane region" description="Helical" evidence="6">
    <location>
        <begin position="139"/>
        <end position="163"/>
    </location>
</feature>
<sequence length="414" mass="46450">MKLFLRHHLFRILTLSRFLSSSGAYIYNLVFIVYAASLPFKNIAVFMANMITILPFLFTFYVGIKADHTRNKAGTIIWVGCVQSLLFLLIASVIHDQNFVTFAFICMVNICSDILSDYTAGLRMPIIQHNISEDRLYEAYSFTQFVSYLSNLGGQALGVWLLTTSHQNFSFVAIVNAGFFLLSSLILFKNRRELTYLSVTVEDKSISLLQQVKAIYADMDDIFRQRESQSLFKMILVILVMNTLGGAVGGIYHFYLLDHTIYHLSYAQALFLIECVNLGGAILGSLTPHDYFGKLSFSSLLSLNASLFVLLATANILDFSPLVGVVCLAFVMYLMSKSMPKLDTLLLSNLSADVLARSNNLLSMIFSLTLPLGMSIFSFLALQDIRLCWWVFLVVSVIGLILSLEKRSFSGKKI</sequence>
<evidence type="ECO:0000256" key="1">
    <source>
        <dbReference type="ARBA" id="ARBA00004651"/>
    </source>
</evidence>
<dbReference type="PANTHER" id="PTHR23513">
    <property type="entry name" value="INTEGRAL MEMBRANE EFFLUX PROTEIN-RELATED"/>
    <property type="match status" value="1"/>
</dbReference>
<dbReference type="SUPFAM" id="SSF103473">
    <property type="entry name" value="MFS general substrate transporter"/>
    <property type="match status" value="1"/>
</dbReference>
<feature type="transmembrane region" description="Helical" evidence="6">
    <location>
        <begin position="76"/>
        <end position="94"/>
    </location>
</feature>
<dbReference type="PATRIC" id="fig|28037.95.peg.1973"/>
<reference evidence="7 8" key="1">
    <citation type="submission" date="2014-05" db="EMBL/GenBank/DDBJ databases">
        <authorList>
            <person name="Daugherty S.C."/>
            <person name="Tallon L.J."/>
            <person name="Sadzewicz L."/>
            <person name="Kilian M."/>
            <person name="Tettelin H."/>
        </authorList>
    </citation>
    <scope>NUCLEOTIDE SEQUENCE [LARGE SCALE GENOMIC DNA]</scope>
    <source>
        <strain evidence="7 8">SK629</strain>
    </source>
</reference>
<feature type="transmembrane region" description="Helical" evidence="6">
    <location>
        <begin position="12"/>
        <end position="37"/>
    </location>
</feature>
<gene>
    <name evidence="7" type="ORF">SK629_2044</name>
</gene>
<evidence type="ECO:0000313" key="8">
    <source>
        <dbReference type="Proteomes" id="UP000028090"/>
    </source>
</evidence>